<dbReference type="GO" id="GO:0016757">
    <property type="term" value="F:glycosyltransferase activity"/>
    <property type="evidence" value="ECO:0007669"/>
    <property type="project" value="InterPro"/>
</dbReference>
<dbReference type="STRING" id="466.Lmac_0376"/>
<keyword evidence="3" id="KW-1185">Reference proteome</keyword>
<sequence>MAILPKDLHFIWLGKVPDRQGRDNIIAWKKQNPDYAVKLWIDSELFIDPKQSGLPEDEAYLSNYEDYLELVQWASENQITIADIARNPLITHPIVQHEHAIYQEMAARNFFDDEIEGLYRNYAAASDILRVEILFRKGGVYADTKDVFPGESPLGDLDAPHGFLFSGARGFYNNDFMASEAYGRVISAFRNAIVQNYQSLYRDPQLTAKHRNSQLGRFISFFGSGDYRVDTTSKTSGPEALVHLLKEAYYWLFSDNEFNFNPKYYALPPEQTASWHDAKALTKVDNLNCILRNFVVDHFIVEMDKKIDLLNTAIKREKKWFRRTDQAKVVNLNETIFLLNQLKHHLKVIPSAYGLEEIYSTATRELSQEKPMIAEFLTQMKQAFVLTEQVIEFASEYLHCEKISHEHFFSFIKDVTFLRNHDFNTLLRSPDKVSTEDFARWFMSPSEGNNIEVK</sequence>
<accession>A0A0W0WG41</accession>
<evidence type="ECO:0000313" key="2">
    <source>
        <dbReference type="EMBL" id="KTD31322.1"/>
    </source>
</evidence>
<dbReference type="OrthoDB" id="5632554at2"/>
<organism evidence="2 3">
    <name type="scientific">Legionella maceachernii</name>
    <dbReference type="NCBI Taxonomy" id="466"/>
    <lineage>
        <taxon>Bacteria</taxon>
        <taxon>Pseudomonadati</taxon>
        <taxon>Pseudomonadota</taxon>
        <taxon>Gammaproteobacteria</taxon>
        <taxon>Legionellales</taxon>
        <taxon>Legionellaceae</taxon>
        <taxon>Legionella</taxon>
    </lineage>
</organism>
<evidence type="ECO:0000259" key="1">
    <source>
        <dbReference type="Pfam" id="PF12919"/>
    </source>
</evidence>
<name>A0A0W0WG41_9GAMM</name>
<reference evidence="2 3" key="1">
    <citation type="submission" date="2015-11" db="EMBL/GenBank/DDBJ databases">
        <title>Genomic analysis of 38 Legionella species identifies large and diverse effector repertoires.</title>
        <authorList>
            <person name="Burstein D."/>
            <person name="Amaro F."/>
            <person name="Zusman T."/>
            <person name="Lifshitz Z."/>
            <person name="Cohen O."/>
            <person name="Gilbert J.A."/>
            <person name="Pupko T."/>
            <person name="Shuman H.A."/>
            <person name="Segal G."/>
        </authorList>
    </citation>
    <scope>NUCLEOTIDE SEQUENCE [LARGE SCALE GENOMIC DNA]</scope>
    <source>
        <strain evidence="2 3">PX-1-G2-E2</strain>
    </source>
</reference>
<comment type="caution">
    <text evidence="2">The sequence shown here is derived from an EMBL/GenBank/DDBJ whole genome shotgun (WGS) entry which is preliminary data.</text>
</comment>
<dbReference type="EMBL" id="LNYL01000007">
    <property type="protein sequence ID" value="KTD31322.1"/>
    <property type="molecule type" value="Genomic_DNA"/>
</dbReference>
<dbReference type="InterPro" id="IPR029044">
    <property type="entry name" value="Nucleotide-diphossugar_trans"/>
</dbReference>
<proteinExistence type="predicted"/>
<gene>
    <name evidence="2" type="ORF">Lmac_0376</name>
</gene>
<dbReference type="InterPro" id="IPR024770">
    <property type="entry name" value="TcdA/TcdB_cat"/>
</dbReference>
<feature type="domain" description="GT44" evidence="1">
    <location>
        <begin position="120"/>
        <end position="150"/>
    </location>
</feature>
<dbReference type="Gene3D" id="3.90.550.20">
    <property type="match status" value="1"/>
</dbReference>
<dbReference type="Pfam" id="PF12919">
    <property type="entry name" value="TcdA_TcdB"/>
    <property type="match status" value="2"/>
</dbReference>
<dbReference type="PATRIC" id="fig|466.6.peg.401"/>
<protein>
    <submittedName>
        <fullName evidence="2">Putative teichoic acid biosynthesis protein</fullName>
    </submittedName>
</protein>
<feature type="domain" description="GT44" evidence="1">
    <location>
        <begin position="6"/>
        <end position="47"/>
    </location>
</feature>
<evidence type="ECO:0000313" key="3">
    <source>
        <dbReference type="Proteomes" id="UP000054908"/>
    </source>
</evidence>
<dbReference type="SUPFAM" id="SSF53448">
    <property type="entry name" value="Nucleotide-diphospho-sugar transferases"/>
    <property type="match status" value="1"/>
</dbReference>
<dbReference type="RefSeq" id="WP_058451203.1">
    <property type="nucleotide sequence ID" value="NZ_CAAAIB010000006.1"/>
</dbReference>
<dbReference type="AlphaFoldDB" id="A0A0W0WG41"/>
<dbReference type="Proteomes" id="UP000054908">
    <property type="component" value="Unassembled WGS sequence"/>
</dbReference>